<sequence length="72" mass="7885">MDIGVPYDQAANMPLDMAAALLSDERLNNTHQQNYSNPPQSTVTTHTQNNGANSTVTKTYVTNVRKHSKPKG</sequence>
<gene>
    <name evidence="2" type="ORF">AE32_01272</name>
</gene>
<accession>A0A836MLQ4</accession>
<name>A0A836MLQ4_ACINO</name>
<dbReference type="RefSeq" id="WP_031952435.1">
    <property type="nucleotide sequence ID" value="NZ_JAHKRV010000025.1"/>
</dbReference>
<dbReference type="Proteomes" id="UP000027208">
    <property type="component" value="Unassembled WGS sequence"/>
</dbReference>
<evidence type="ECO:0000313" key="2">
    <source>
        <dbReference type="EMBL" id="KDM57161.1"/>
    </source>
</evidence>
<protein>
    <submittedName>
        <fullName evidence="2">Uncharacterized protein</fullName>
    </submittedName>
</protein>
<reference evidence="2 3" key="1">
    <citation type="submission" date="2014-04" db="EMBL/GenBank/DDBJ databases">
        <title>The Genome Sequence of Acinetobacter baumanii BIDMC 57.</title>
        <authorList>
            <consortium name="The Broad Institute Genomics Platform"/>
            <consortium name="The Broad Institute Genome Sequencing Center for Infectious Disease"/>
            <person name="Murphy C."/>
            <person name="Cosimi L."/>
            <person name="Cerqueira G."/>
            <person name="Feldgarden M."/>
            <person name="Earl A."/>
            <person name="Spencer M.D."/>
            <person name="Fodor A."/>
            <person name="Sautter R.L."/>
            <person name="Hung D."/>
            <person name="Onderdonk A.B."/>
            <person name="Ernst C."/>
            <person name="Delaney M."/>
            <person name="DuBois A."/>
            <person name="Young S.K."/>
            <person name="Zeng Q."/>
            <person name="Gargeya S."/>
            <person name="Abouelleil A."/>
            <person name="Alvarado L."/>
            <person name="Chapman S.B."/>
            <person name="Gainer-Dewar J."/>
            <person name="Goldberg J."/>
            <person name="Griggs A."/>
            <person name="Gujja S."/>
            <person name="Hansen M."/>
            <person name="Howarth C."/>
            <person name="Imamovic A."/>
            <person name="Larimer J."/>
            <person name="Pearson M."/>
            <person name="Poon T.W."/>
            <person name="Priest M."/>
            <person name="Roberts A."/>
            <person name="Saif S."/>
            <person name="Shea T."/>
            <person name="Sykes S."/>
            <person name="Wortman J."/>
            <person name="Nusbaum C."/>
            <person name="Birren B."/>
        </authorList>
    </citation>
    <scope>NUCLEOTIDE SEQUENCE [LARGE SCALE GENOMIC DNA]</scope>
    <source>
        <strain evidence="2 3">BIDMC 57</strain>
    </source>
</reference>
<feature type="region of interest" description="Disordered" evidence="1">
    <location>
        <begin position="30"/>
        <end position="53"/>
    </location>
</feature>
<evidence type="ECO:0000256" key="1">
    <source>
        <dbReference type="SAM" id="MobiDB-lite"/>
    </source>
</evidence>
<proteinExistence type="predicted"/>
<evidence type="ECO:0000313" key="3">
    <source>
        <dbReference type="Proteomes" id="UP000027208"/>
    </source>
</evidence>
<organism evidence="2 3">
    <name type="scientific">Acinetobacter nosocomialis</name>
    <dbReference type="NCBI Taxonomy" id="106654"/>
    <lineage>
        <taxon>Bacteria</taxon>
        <taxon>Pseudomonadati</taxon>
        <taxon>Pseudomonadota</taxon>
        <taxon>Gammaproteobacteria</taxon>
        <taxon>Moraxellales</taxon>
        <taxon>Moraxellaceae</taxon>
        <taxon>Acinetobacter</taxon>
        <taxon>Acinetobacter calcoaceticus/baumannii complex</taxon>
    </lineage>
</organism>
<comment type="caution">
    <text evidence="2">The sequence shown here is derived from an EMBL/GenBank/DDBJ whole genome shotgun (WGS) entry which is preliminary data.</text>
</comment>
<dbReference type="EMBL" id="JMUI01000003">
    <property type="protein sequence ID" value="KDM57161.1"/>
    <property type="molecule type" value="Genomic_DNA"/>
</dbReference>
<dbReference type="AlphaFoldDB" id="A0A836MLQ4"/>